<keyword evidence="2" id="KW-0614">Plasmid</keyword>
<dbReference type="eggNOG" id="ENOG5033ERC">
    <property type="taxonomic scope" value="Bacteria"/>
</dbReference>
<dbReference type="KEGG" id="bon:A361_27920"/>
<protein>
    <recommendedName>
        <fullName evidence="4">FAD/FMN-containing dehydrogenase</fullName>
    </recommendedName>
</protein>
<dbReference type="Proteomes" id="UP000077856">
    <property type="component" value="Plasmid pBO1"/>
</dbReference>
<evidence type="ECO:0000256" key="1">
    <source>
        <dbReference type="SAM" id="SignalP"/>
    </source>
</evidence>
<feature type="signal peptide" evidence="1">
    <location>
        <begin position="1"/>
        <end position="23"/>
    </location>
</feature>
<evidence type="ECO:0000313" key="3">
    <source>
        <dbReference type="Proteomes" id="UP000077856"/>
    </source>
</evidence>
<gene>
    <name evidence="2" type="ORF">A361_27920</name>
</gene>
<evidence type="ECO:0000313" key="2">
    <source>
        <dbReference type="EMBL" id="AND43003.1"/>
    </source>
</evidence>
<keyword evidence="1" id="KW-0732">Signal</keyword>
<geneLocation type="plasmid" evidence="3">
    <name>pbo1</name>
</geneLocation>
<dbReference type="EMBL" id="CP015507">
    <property type="protein sequence ID" value="AND43003.1"/>
    <property type="molecule type" value="Genomic_DNA"/>
</dbReference>
<feature type="chain" id="PRO_5007817453" description="FAD/FMN-containing dehydrogenase" evidence="1">
    <location>
        <begin position="24"/>
        <end position="78"/>
    </location>
</feature>
<dbReference type="RefSeq" id="WP_019380889.1">
    <property type="nucleotide sequence ID" value="NZ_CP015507.1"/>
</dbReference>
<accession>A0A160MII8</accession>
<name>A0A160MII8_9BACI</name>
<proteinExistence type="predicted"/>
<dbReference type="AlphaFoldDB" id="A0A160MII8"/>
<organism evidence="2 3">
    <name type="scientific">Cytobacillus oceanisediminis 2691</name>
    <dbReference type="NCBI Taxonomy" id="1196031"/>
    <lineage>
        <taxon>Bacteria</taxon>
        <taxon>Bacillati</taxon>
        <taxon>Bacillota</taxon>
        <taxon>Bacilli</taxon>
        <taxon>Bacillales</taxon>
        <taxon>Bacillaceae</taxon>
        <taxon>Cytobacillus</taxon>
    </lineage>
</organism>
<dbReference type="GeneID" id="67522367"/>
<reference evidence="2 3" key="1">
    <citation type="submission" date="2016-04" db="EMBL/GenBank/DDBJ databases">
        <title>Complete genome sequence of Bacillus oceanisediminis strain 2691.</title>
        <authorList>
            <person name="Jeong H."/>
            <person name="Kim H.J."/>
            <person name="Lee D.-W."/>
        </authorList>
    </citation>
    <scope>NUCLEOTIDE SEQUENCE [LARGE SCALE GENOMIC DNA]</scope>
    <source>
        <strain evidence="2 3">2691</strain>
        <plasmid evidence="3">pbo1</plasmid>
    </source>
</reference>
<evidence type="ECO:0008006" key="4">
    <source>
        <dbReference type="Google" id="ProtNLM"/>
    </source>
</evidence>
<sequence>MRKFVIGILGAGFILGAGTYAFAEENGNGGLNFGQMKPMIEEMHPDLSTKEQKDMFESCHGKDGMMQQSGAESMMNNF</sequence>